<keyword evidence="9 11" id="KW-0472">Membrane</keyword>
<keyword evidence="13" id="KW-0732">Signal</keyword>
<dbReference type="Gene3D" id="2.40.170.20">
    <property type="entry name" value="TonB-dependent receptor, beta-barrel domain"/>
    <property type="match status" value="1"/>
</dbReference>
<dbReference type="PROSITE" id="PS52016">
    <property type="entry name" value="TONB_DEPENDENT_REC_3"/>
    <property type="match status" value="1"/>
</dbReference>
<dbReference type="InterPro" id="IPR012910">
    <property type="entry name" value="Plug_dom"/>
</dbReference>
<dbReference type="EMBL" id="SACN01000001">
    <property type="protein sequence ID" value="RVT93471.1"/>
    <property type="molecule type" value="Genomic_DNA"/>
</dbReference>
<evidence type="ECO:0000256" key="7">
    <source>
        <dbReference type="ARBA" id="ARBA00023065"/>
    </source>
</evidence>
<keyword evidence="10 11" id="KW-0998">Cell outer membrane</keyword>
<dbReference type="InterPro" id="IPR006311">
    <property type="entry name" value="TAT_signal"/>
</dbReference>
<evidence type="ECO:0000313" key="16">
    <source>
        <dbReference type="EMBL" id="RVT93471.1"/>
    </source>
</evidence>
<dbReference type="PROSITE" id="PS51318">
    <property type="entry name" value="TAT"/>
    <property type="match status" value="1"/>
</dbReference>
<keyword evidence="2 11" id="KW-0813">Transport</keyword>
<feature type="domain" description="TonB-dependent receptor plug" evidence="15">
    <location>
        <begin position="61"/>
        <end position="166"/>
    </location>
</feature>
<feature type="signal peptide" evidence="13">
    <location>
        <begin position="1"/>
        <end position="32"/>
    </location>
</feature>
<dbReference type="OrthoDB" id="127311at2"/>
<proteinExistence type="inferred from homology"/>
<reference evidence="16 17" key="1">
    <citation type="submission" date="2019-01" db="EMBL/GenBank/DDBJ databases">
        <authorList>
            <person name="Chen W.-M."/>
        </authorList>
    </citation>
    <scope>NUCLEOTIDE SEQUENCE [LARGE SCALE GENOMIC DNA]</scope>
    <source>
        <strain evidence="16 17">CCP-7</strain>
    </source>
</reference>
<keyword evidence="5 11" id="KW-0812">Transmembrane</keyword>
<keyword evidence="16" id="KW-0675">Receptor</keyword>
<dbReference type="PANTHER" id="PTHR32552">
    <property type="entry name" value="FERRICHROME IRON RECEPTOR-RELATED"/>
    <property type="match status" value="1"/>
</dbReference>
<dbReference type="InterPro" id="IPR036942">
    <property type="entry name" value="Beta-barrel_TonB_sf"/>
</dbReference>
<feature type="domain" description="TonB-dependent receptor-like beta-barrel" evidence="14">
    <location>
        <begin position="290"/>
        <end position="696"/>
    </location>
</feature>
<sequence>MGMSSHARRRSFLGETATAALIALASAQGVSAQVAAPEQDTEASTAIGDIVVTATKRATKLQDLPESIKVIDSVQLENSNVQNLRGFVQLTPNLLVRETFRSNETFLTMRGISSAQGALPPVAFVVDGIQLGSNDFINQDLLDIERIEVLRGPQGALYGQGAIAGAINVVTKQPTNDLSINAKASYGNADTMRFAGSVGGAIVEDTLFAKVSGYYKRSDGLIRNNAGTRITPYEQGYVRGQLNYESGDFHGYLFGSYTKGNGNCCIQDIVNKRQNGVIVPGFRTLTGAYTLVDVDDVTGNPGPTSNVLGKSWERFRNAGLKLEYDFDPFSVSLVSGYNYVRQRIYGDADYTAPSAGITQLVQDIPFTTRVFNQELRVTSRDTGPFKWLIGAFYQKRREVQDIAVGLDPGAPLNQRPGSISTFVLRQNNVTRSTSYAFYANASYDITNRLQLSGAFRYDRDRQSAVNTLAAGSNKAHTFTQPQPKVQLSYKFNKDLLVYSSYSIGFRSGGYSQNSAFDNELTKNYEIGFKSTLFDGAAVLNAAIFHIDYQNQQISFVQLQPVVLRQVVNIDKTGIDGLEVELTAKPTENLTVSAGVGVVNTTIEAISANALTTGLDLNALIGNKSPLVPPITLNGSIDYVMPLSDNYSLLFHGDYRREGGYNFDLANTIRTGTQDLINGKIALQTGRWQAGIWANNLTNNRYATNVGVTGIPYRYPNQPRSYGVELSFKL</sequence>
<dbReference type="SUPFAM" id="SSF56935">
    <property type="entry name" value="Porins"/>
    <property type="match status" value="1"/>
</dbReference>
<name>A0A437M6X4_9SPHN</name>
<feature type="chain" id="PRO_5019221114" evidence="13">
    <location>
        <begin position="33"/>
        <end position="729"/>
    </location>
</feature>
<evidence type="ECO:0000313" key="17">
    <source>
        <dbReference type="Proteomes" id="UP000282971"/>
    </source>
</evidence>
<keyword evidence="6" id="KW-0408">Iron</keyword>
<keyword evidence="3 11" id="KW-1134">Transmembrane beta strand</keyword>
<evidence type="ECO:0000256" key="13">
    <source>
        <dbReference type="SAM" id="SignalP"/>
    </source>
</evidence>
<evidence type="ECO:0000256" key="11">
    <source>
        <dbReference type="PROSITE-ProRule" id="PRU01360"/>
    </source>
</evidence>
<evidence type="ECO:0000259" key="15">
    <source>
        <dbReference type="Pfam" id="PF07715"/>
    </source>
</evidence>
<comment type="caution">
    <text evidence="16">The sequence shown here is derived from an EMBL/GenBank/DDBJ whole genome shotgun (WGS) entry which is preliminary data.</text>
</comment>
<evidence type="ECO:0000256" key="12">
    <source>
        <dbReference type="RuleBase" id="RU003357"/>
    </source>
</evidence>
<accession>A0A437M6X4</accession>
<dbReference type="GO" id="GO:0006826">
    <property type="term" value="P:iron ion transport"/>
    <property type="evidence" value="ECO:0007669"/>
    <property type="project" value="UniProtKB-KW"/>
</dbReference>
<keyword evidence="7" id="KW-0406">Ion transport</keyword>
<keyword evidence="17" id="KW-1185">Reference proteome</keyword>
<dbReference type="Pfam" id="PF00593">
    <property type="entry name" value="TonB_dep_Rec_b-barrel"/>
    <property type="match status" value="1"/>
</dbReference>
<evidence type="ECO:0000256" key="6">
    <source>
        <dbReference type="ARBA" id="ARBA00023004"/>
    </source>
</evidence>
<dbReference type="GO" id="GO:0009279">
    <property type="term" value="C:cell outer membrane"/>
    <property type="evidence" value="ECO:0007669"/>
    <property type="project" value="UniProtKB-SubCell"/>
</dbReference>
<evidence type="ECO:0000256" key="5">
    <source>
        <dbReference type="ARBA" id="ARBA00022692"/>
    </source>
</evidence>
<evidence type="ECO:0000256" key="1">
    <source>
        <dbReference type="ARBA" id="ARBA00004571"/>
    </source>
</evidence>
<comment type="similarity">
    <text evidence="11 12">Belongs to the TonB-dependent receptor family.</text>
</comment>
<dbReference type="CDD" id="cd01347">
    <property type="entry name" value="ligand_gated_channel"/>
    <property type="match status" value="1"/>
</dbReference>
<keyword evidence="4" id="KW-0410">Iron transport</keyword>
<evidence type="ECO:0000259" key="14">
    <source>
        <dbReference type="Pfam" id="PF00593"/>
    </source>
</evidence>
<gene>
    <name evidence="16" type="ORF">EOD43_06230</name>
</gene>
<protein>
    <submittedName>
        <fullName evidence="16">TonB-dependent receptor</fullName>
    </submittedName>
</protein>
<keyword evidence="8 12" id="KW-0798">TonB box</keyword>
<organism evidence="16 17">
    <name type="scientific">Sphingomonas crocodyli</name>
    <dbReference type="NCBI Taxonomy" id="1979270"/>
    <lineage>
        <taxon>Bacteria</taxon>
        <taxon>Pseudomonadati</taxon>
        <taxon>Pseudomonadota</taxon>
        <taxon>Alphaproteobacteria</taxon>
        <taxon>Sphingomonadales</taxon>
        <taxon>Sphingomonadaceae</taxon>
        <taxon>Sphingomonas</taxon>
    </lineage>
</organism>
<dbReference type="Proteomes" id="UP000282971">
    <property type="component" value="Unassembled WGS sequence"/>
</dbReference>
<dbReference type="Pfam" id="PF07715">
    <property type="entry name" value="Plug"/>
    <property type="match status" value="1"/>
</dbReference>
<evidence type="ECO:0000256" key="8">
    <source>
        <dbReference type="ARBA" id="ARBA00023077"/>
    </source>
</evidence>
<evidence type="ECO:0000256" key="3">
    <source>
        <dbReference type="ARBA" id="ARBA00022452"/>
    </source>
</evidence>
<dbReference type="PANTHER" id="PTHR32552:SF81">
    <property type="entry name" value="TONB-DEPENDENT OUTER MEMBRANE RECEPTOR"/>
    <property type="match status" value="1"/>
</dbReference>
<evidence type="ECO:0000256" key="4">
    <source>
        <dbReference type="ARBA" id="ARBA00022496"/>
    </source>
</evidence>
<evidence type="ECO:0000256" key="9">
    <source>
        <dbReference type="ARBA" id="ARBA00023136"/>
    </source>
</evidence>
<dbReference type="InterPro" id="IPR039426">
    <property type="entry name" value="TonB-dep_rcpt-like"/>
</dbReference>
<dbReference type="InterPro" id="IPR000531">
    <property type="entry name" value="Beta-barrel_TonB"/>
</dbReference>
<comment type="subcellular location">
    <subcellularLocation>
        <location evidence="1 11">Cell outer membrane</location>
        <topology evidence="1 11">Multi-pass membrane protein</topology>
    </subcellularLocation>
</comment>
<dbReference type="AlphaFoldDB" id="A0A437M6X4"/>
<evidence type="ECO:0000256" key="2">
    <source>
        <dbReference type="ARBA" id="ARBA00022448"/>
    </source>
</evidence>
<evidence type="ECO:0000256" key="10">
    <source>
        <dbReference type="ARBA" id="ARBA00023237"/>
    </source>
</evidence>